<organism evidence="1 2">
    <name type="scientific">Streptococcus cristatus</name>
    <dbReference type="NCBI Taxonomy" id="45634"/>
    <lineage>
        <taxon>Bacteria</taxon>
        <taxon>Bacillati</taxon>
        <taxon>Bacillota</taxon>
        <taxon>Bacilli</taxon>
        <taxon>Lactobacillales</taxon>
        <taxon>Streptococcaceae</taxon>
        <taxon>Streptococcus</taxon>
    </lineage>
</organism>
<dbReference type="RefSeq" id="WP_260470257.1">
    <property type="nucleotide sequence ID" value="NZ_RJPU01000001.1"/>
</dbReference>
<evidence type="ECO:0000313" key="1">
    <source>
        <dbReference type="EMBL" id="RSJ97067.1"/>
    </source>
</evidence>
<dbReference type="EMBL" id="RJPU01000001">
    <property type="protein sequence ID" value="RSJ97067.1"/>
    <property type="molecule type" value="Genomic_DNA"/>
</dbReference>
<comment type="caution">
    <text evidence="1">The sequence shown here is derived from an EMBL/GenBank/DDBJ whole genome shotgun (WGS) entry which is preliminary data.</text>
</comment>
<dbReference type="Proteomes" id="UP000278843">
    <property type="component" value="Unassembled WGS sequence"/>
</dbReference>
<reference evidence="1 2" key="1">
    <citation type="submission" date="2018-11" db="EMBL/GenBank/DDBJ databases">
        <title>Species Designations Belie Phenotypic and Genotypic Heterogeneity in Oral Streptococci.</title>
        <authorList>
            <person name="Velsko I."/>
        </authorList>
    </citation>
    <scope>NUCLEOTIDE SEQUENCE [LARGE SCALE GENOMIC DNA]</scope>
    <source>
        <strain evidence="1 2">BCC13</strain>
    </source>
</reference>
<proteinExistence type="predicted"/>
<dbReference type="AlphaFoldDB" id="A0A3R9MDH0"/>
<gene>
    <name evidence="1" type="ORF">D8790_02155</name>
</gene>
<name>A0A3R9MDH0_STRCR</name>
<evidence type="ECO:0000313" key="2">
    <source>
        <dbReference type="Proteomes" id="UP000278843"/>
    </source>
</evidence>
<accession>A0A3R9MDH0</accession>
<protein>
    <submittedName>
        <fullName evidence="1">Uncharacterized protein</fullName>
    </submittedName>
</protein>
<sequence>MKTNLFNHKQKTPMAQKISKKEIEKTRLGCASSQYYFWLQYSH</sequence>